<dbReference type="AlphaFoldDB" id="A0AAW2ULR4"/>
<proteinExistence type="inferred from homology"/>
<dbReference type="Pfam" id="PF26168">
    <property type="entry name" value="Glyco_transf_N"/>
    <property type="match status" value="1"/>
</dbReference>
<dbReference type="Gene3D" id="3.40.50.2000">
    <property type="entry name" value="Glycogen Phosphorylase B"/>
    <property type="match status" value="2"/>
</dbReference>
<dbReference type="SUPFAM" id="SSF53756">
    <property type="entry name" value="UDP-Glycosyltransferase/glycogen phosphorylase"/>
    <property type="match status" value="1"/>
</dbReference>
<reference evidence="5" key="1">
    <citation type="submission" date="2020-06" db="EMBL/GenBank/DDBJ databases">
        <authorList>
            <person name="Li T."/>
            <person name="Hu X."/>
            <person name="Zhang T."/>
            <person name="Song X."/>
            <person name="Zhang H."/>
            <person name="Dai N."/>
            <person name="Sheng W."/>
            <person name="Hou X."/>
            <person name="Wei L."/>
        </authorList>
    </citation>
    <scope>NUCLEOTIDE SEQUENCE</scope>
    <source>
        <strain evidence="5">KEN1</strain>
        <tissue evidence="5">Leaf</tissue>
    </source>
</reference>
<evidence type="ECO:0000259" key="4">
    <source>
        <dbReference type="Pfam" id="PF26168"/>
    </source>
</evidence>
<dbReference type="InterPro" id="IPR058980">
    <property type="entry name" value="Glyco_transf_N"/>
</dbReference>
<evidence type="ECO:0000256" key="2">
    <source>
        <dbReference type="ARBA" id="ARBA00022679"/>
    </source>
</evidence>
<dbReference type="InterPro" id="IPR035595">
    <property type="entry name" value="UDP_glycos_trans_CS"/>
</dbReference>
<evidence type="ECO:0000256" key="1">
    <source>
        <dbReference type="ARBA" id="ARBA00009995"/>
    </source>
</evidence>
<gene>
    <name evidence="5" type="ORF">Slati_3529000</name>
</gene>
<dbReference type="EMBL" id="JACGWN010000012">
    <property type="protein sequence ID" value="KAL0416971.1"/>
    <property type="molecule type" value="Genomic_DNA"/>
</dbReference>
<evidence type="ECO:0000313" key="5">
    <source>
        <dbReference type="EMBL" id="KAL0416971.1"/>
    </source>
</evidence>
<name>A0AAW2ULR4_9LAMI</name>
<dbReference type="PANTHER" id="PTHR11926">
    <property type="entry name" value="GLUCOSYL/GLUCURONOSYL TRANSFERASES"/>
    <property type="match status" value="1"/>
</dbReference>
<dbReference type="GO" id="GO:0080044">
    <property type="term" value="F:quercetin 7-O-glucosyltransferase activity"/>
    <property type="evidence" value="ECO:0007669"/>
    <property type="project" value="TreeGrafter"/>
</dbReference>
<comment type="similarity">
    <text evidence="1 3">Belongs to the UDP-glycosyltransferase family.</text>
</comment>
<dbReference type="PROSITE" id="PS00375">
    <property type="entry name" value="UDPGT"/>
    <property type="match status" value="1"/>
</dbReference>
<dbReference type="Pfam" id="PF00201">
    <property type="entry name" value="UDPGT"/>
    <property type="match status" value="1"/>
</dbReference>
<comment type="caution">
    <text evidence="5">The sequence shown here is derived from an EMBL/GenBank/DDBJ whole genome shotgun (WGS) entry which is preliminary data.</text>
</comment>
<evidence type="ECO:0000256" key="3">
    <source>
        <dbReference type="RuleBase" id="RU003718"/>
    </source>
</evidence>
<feature type="domain" description="Glycosyltransferase N-terminal" evidence="4">
    <location>
        <begin position="8"/>
        <end position="46"/>
    </location>
</feature>
<protein>
    <submittedName>
        <fullName evidence="5">UDP-glycosyltransferase 74B1</fullName>
    </submittedName>
</protein>
<organism evidence="5">
    <name type="scientific">Sesamum latifolium</name>
    <dbReference type="NCBI Taxonomy" id="2727402"/>
    <lineage>
        <taxon>Eukaryota</taxon>
        <taxon>Viridiplantae</taxon>
        <taxon>Streptophyta</taxon>
        <taxon>Embryophyta</taxon>
        <taxon>Tracheophyta</taxon>
        <taxon>Spermatophyta</taxon>
        <taxon>Magnoliopsida</taxon>
        <taxon>eudicotyledons</taxon>
        <taxon>Gunneridae</taxon>
        <taxon>Pentapetalae</taxon>
        <taxon>asterids</taxon>
        <taxon>lamiids</taxon>
        <taxon>Lamiales</taxon>
        <taxon>Pedaliaceae</taxon>
        <taxon>Sesamum</taxon>
    </lineage>
</organism>
<reference evidence="5" key="2">
    <citation type="journal article" date="2024" name="Plant">
        <title>Genomic evolution and insights into agronomic trait innovations of Sesamum species.</title>
        <authorList>
            <person name="Miao H."/>
            <person name="Wang L."/>
            <person name="Qu L."/>
            <person name="Liu H."/>
            <person name="Sun Y."/>
            <person name="Le M."/>
            <person name="Wang Q."/>
            <person name="Wei S."/>
            <person name="Zheng Y."/>
            <person name="Lin W."/>
            <person name="Duan Y."/>
            <person name="Cao H."/>
            <person name="Xiong S."/>
            <person name="Wang X."/>
            <person name="Wei L."/>
            <person name="Li C."/>
            <person name="Ma Q."/>
            <person name="Ju M."/>
            <person name="Zhao R."/>
            <person name="Li G."/>
            <person name="Mu C."/>
            <person name="Tian Q."/>
            <person name="Mei H."/>
            <person name="Zhang T."/>
            <person name="Gao T."/>
            <person name="Zhang H."/>
        </authorList>
    </citation>
    <scope>NUCLEOTIDE SEQUENCE</scope>
    <source>
        <strain evidence="5">KEN1</strain>
    </source>
</reference>
<dbReference type="GO" id="GO:0080043">
    <property type="term" value="F:quercetin 3-O-glucosyltransferase activity"/>
    <property type="evidence" value="ECO:0007669"/>
    <property type="project" value="TreeGrafter"/>
</dbReference>
<dbReference type="CDD" id="cd03784">
    <property type="entry name" value="GT1_Gtf-like"/>
    <property type="match status" value="1"/>
</dbReference>
<accession>A0AAW2ULR4</accession>
<dbReference type="PANTHER" id="PTHR11926:SF1526">
    <property type="entry name" value="GLYCOSYLTRANSFERASE"/>
    <property type="match status" value="1"/>
</dbReference>
<dbReference type="InterPro" id="IPR002213">
    <property type="entry name" value="UDP_glucos_trans"/>
</dbReference>
<keyword evidence="2 3" id="KW-0808">Transferase</keyword>
<sequence length="374" mass="40918">MEKQKGHVLVVSYPAQGHINPLLQFAKCLASKGLKASFATTRYTVNSINAHGIDVLPISDGFDEGGFKQALSLEAYLESFRIIGSKTLTELIHSLEASTLPINCLVCDSLLPWGLEVATSLGILSVVFLTNSVSVCLIYSQIDLGLLPLSVKPENVPVLLPGLPPLGHGDMPSFMEPPNIYLTAIMEMFASLDQNDFVLANTFQKLEMRSRQTQNMEAAYVNPGAASAQNGSTVCPKLVVYVSFGSMARISANQVEQIAYGLIDTKLSFLWVVREHENKTIPSEFLNRLDSRVGLLVLWCNQLDVLANRAVGCFLTHCGWNSTLEALSLGVPVVAVPQWNDQPMNAKFIEEVWKVGVRGKKDGGGIVRKEEVKR</sequence>
<keyword evidence="3" id="KW-0328">Glycosyltransferase</keyword>